<evidence type="ECO:0000259" key="1">
    <source>
        <dbReference type="PROSITE" id="PS50927"/>
    </source>
</evidence>
<dbReference type="InterPro" id="IPR036426">
    <property type="entry name" value="Bulb-type_lectin_dom_sf"/>
</dbReference>
<feature type="non-terminal residue" evidence="2">
    <location>
        <position position="1"/>
    </location>
</feature>
<dbReference type="EMBL" id="CAJVQB010007861">
    <property type="protein sequence ID" value="CAG8710375.1"/>
    <property type="molecule type" value="Genomic_DNA"/>
</dbReference>
<accession>A0ABN7UZX2</accession>
<dbReference type="Proteomes" id="UP000789901">
    <property type="component" value="Unassembled WGS sequence"/>
</dbReference>
<evidence type="ECO:0000313" key="2">
    <source>
        <dbReference type="EMBL" id="CAG8710375.1"/>
    </source>
</evidence>
<keyword evidence="3" id="KW-1185">Reference proteome</keyword>
<sequence>RLNRAAKNHCNYMYTVNTLTHENPEGNHQQRCINQNYNSMYVRENIALDYTDKRNVMNLTPDGKHRLVMQTDGNLVLYSGSTAIWASNTCGKGFGSYRMALQTDRNLVVHTGNMLPLWASNTYQEQVSYLAVQNNANVVLYDKNWNAKWARTW</sequence>
<dbReference type="Gene3D" id="3.40.33.10">
    <property type="entry name" value="CAP"/>
    <property type="match status" value="1"/>
</dbReference>
<reference evidence="2 3" key="1">
    <citation type="submission" date="2021-06" db="EMBL/GenBank/DDBJ databases">
        <authorList>
            <person name="Kallberg Y."/>
            <person name="Tangrot J."/>
            <person name="Rosling A."/>
        </authorList>
    </citation>
    <scope>NUCLEOTIDE SEQUENCE [LARGE SCALE GENOMIC DNA]</scope>
    <source>
        <strain evidence="2 3">120-4 pot B 10/14</strain>
    </source>
</reference>
<protein>
    <submittedName>
        <fullName evidence="2">22089_t:CDS:1</fullName>
    </submittedName>
</protein>
<comment type="caution">
    <text evidence="2">The sequence shown here is derived from an EMBL/GenBank/DDBJ whole genome shotgun (WGS) entry which is preliminary data.</text>
</comment>
<evidence type="ECO:0000313" key="3">
    <source>
        <dbReference type="Proteomes" id="UP000789901"/>
    </source>
</evidence>
<name>A0ABN7UZX2_GIGMA</name>
<proteinExistence type="predicted"/>
<dbReference type="PROSITE" id="PS50927">
    <property type="entry name" value="BULB_LECTIN"/>
    <property type="match status" value="1"/>
</dbReference>
<feature type="domain" description="Bulb-type lectin" evidence="1">
    <location>
        <begin position="43"/>
        <end position="153"/>
    </location>
</feature>
<dbReference type="InterPro" id="IPR035940">
    <property type="entry name" value="CAP_sf"/>
</dbReference>
<dbReference type="SUPFAM" id="SSF51110">
    <property type="entry name" value="alpha-D-mannose-specific plant lectins"/>
    <property type="match status" value="1"/>
</dbReference>
<organism evidence="2 3">
    <name type="scientific">Gigaspora margarita</name>
    <dbReference type="NCBI Taxonomy" id="4874"/>
    <lineage>
        <taxon>Eukaryota</taxon>
        <taxon>Fungi</taxon>
        <taxon>Fungi incertae sedis</taxon>
        <taxon>Mucoromycota</taxon>
        <taxon>Glomeromycotina</taxon>
        <taxon>Glomeromycetes</taxon>
        <taxon>Diversisporales</taxon>
        <taxon>Gigasporaceae</taxon>
        <taxon>Gigaspora</taxon>
    </lineage>
</organism>
<dbReference type="Gene3D" id="2.90.10.10">
    <property type="entry name" value="Bulb-type lectin domain"/>
    <property type="match status" value="2"/>
</dbReference>
<gene>
    <name evidence="2" type="ORF">GMARGA_LOCUS12705</name>
</gene>
<dbReference type="InterPro" id="IPR001480">
    <property type="entry name" value="Bulb-type_lectin_dom"/>
</dbReference>
<dbReference type="SMART" id="SM00108">
    <property type="entry name" value="B_lectin"/>
    <property type="match status" value="1"/>
</dbReference>